<dbReference type="CDD" id="cd01949">
    <property type="entry name" value="GGDEF"/>
    <property type="match status" value="1"/>
</dbReference>
<gene>
    <name evidence="3" type="ORF">H9646_09695</name>
</gene>
<dbReference type="SUPFAM" id="SSF55073">
    <property type="entry name" value="Nucleotide cyclase"/>
    <property type="match status" value="1"/>
</dbReference>
<dbReference type="Pfam" id="PF00990">
    <property type="entry name" value="GGDEF"/>
    <property type="match status" value="1"/>
</dbReference>
<dbReference type="InterPro" id="IPR029787">
    <property type="entry name" value="Nucleotide_cyclase"/>
</dbReference>
<dbReference type="InterPro" id="IPR043128">
    <property type="entry name" value="Rev_trsase/Diguanyl_cyclase"/>
</dbReference>
<dbReference type="Gene3D" id="3.30.70.270">
    <property type="match status" value="1"/>
</dbReference>
<dbReference type="SUPFAM" id="SSF141868">
    <property type="entry name" value="EAL domain-like"/>
    <property type="match status" value="1"/>
</dbReference>
<dbReference type="NCBIfam" id="TIGR00254">
    <property type="entry name" value="GGDEF"/>
    <property type="match status" value="1"/>
</dbReference>
<dbReference type="Gene3D" id="3.20.20.450">
    <property type="entry name" value="EAL domain"/>
    <property type="match status" value="1"/>
</dbReference>
<dbReference type="PROSITE" id="PS50883">
    <property type="entry name" value="EAL"/>
    <property type="match status" value="1"/>
</dbReference>
<sequence length="801" mass="88769">MELLLKFEGHHIPVSWKRLHGMRMGRNVWVFKLGHKDDVLPLMHQLAQDTDAQVLALTLVAVVDVAAQQSAAMLLDTAVPFMVLLTRLRYPWLHSGMEKYVEVHFQPIIDLSDGGRIYAHEALCRLRTPEGQLLTGYETFTLARHLGRVDALDMALQQKALQRKVSDFEPCVTLFLNVLPSTLMQPEWPSQFFQWLSDYGVDHHEVVIEVVESEKVDPGGLAQRCDELRSQGLRIALDDMGAGFNCLSVLAMVRSDFIKVDRGLVHEARGSRVRSVLLEALVSMAERLGATVIAEGLERQEDVTFCRALGINLVQGFLLAKPSYAPLTGKLGVPPSEKTIKMQRVDRFCITDVIESPPAFDIQAPLTLVRQAFREAPELPWCVLTDGDRPVGVLHRGKALARNVRTVAQGAQPLHRTLPFNIGLTALSRSLYLERVEATPWAVVDEQGCYIGTLEPMMLVSHLLARQEHGASLHPLSQLSTGPTLRQAIEMRIARKHGCLELVYIDLDHFKAFNDRYGFVRGDAMIRTLAEILRHVFAMSTECMLGHIGGDDFIVLFDQPDPLLIPQLQRAMAQFYTLARHLYDTEDLQRGYFVTEDGETHPVASMSVSCVNGSTGMPQDSVEASARAAKLKKVGKTAGGNVIVVEAVSAARVIQPEGCNPSMAGWEEHVLDILQRLLQAPRGRDVRALDHVFKAYPFFEVLFELDAEGVQTYANWINPAMYGRIRAGGAGANRSGQSYFAHVRDSGQPFVSPIYLSSATEDFCLTIAVPIYGAARRFAGVLVGDLNLASMASLLENRVAA</sequence>
<evidence type="ECO:0000313" key="3">
    <source>
        <dbReference type="EMBL" id="MBD7960763.1"/>
    </source>
</evidence>
<evidence type="ECO:0000259" key="2">
    <source>
        <dbReference type="PROSITE" id="PS50887"/>
    </source>
</evidence>
<proteinExistence type="predicted"/>
<dbReference type="Proteomes" id="UP000634919">
    <property type="component" value="Unassembled WGS sequence"/>
</dbReference>
<dbReference type="InterPro" id="IPR000160">
    <property type="entry name" value="GGDEF_dom"/>
</dbReference>
<feature type="domain" description="GGDEF" evidence="2">
    <location>
        <begin position="498"/>
        <end position="648"/>
    </location>
</feature>
<reference evidence="3 4" key="1">
    <citation type="submission" date="2020-08" db="EMBL/GenBank/DDBJ databases">
        <title>A Genomic Blueprint of the Chicken Gut Microbiome.</title>
        <authorList>
            <person name="Gilroy R."/>
            <person name="Ravi A."/>
            <person name="Getino M."/>
            <person name="Pursley I."/>
            <person name="Horton D.L."/>
            <person name="Alikhan N.-F."/>
            <person name="Baker D."/>
            <person name="Gharbi K."/>
            <person name="Hall N."/>
            <person name="Watson M."/>
            <person name="Adriaenssens E.M."/>
            <person name="Foster-Nyarko E."/>
            <person name="Jarju S."/>
            <person name="Secka A."/>
            <person name="Antonio M."/>
            <person name="Oren A."/>
            <person name="Chaudhuri R."/>
            <person name="La Ragione R.M."/>
            <person name="Hildebrand F."/>
            <person name="Pallen M.J."/>
        </authorList>
    </citation>
    <scope>NUCLEOTIDE SEQUENCE [LARGE SCALE GENOMIC DNA]</scope>
    <source>
        <strain evidence="3 4">Sa2CVA6</strain>
    </source>
</reference>
<dbReference type="InterPro" id="IPR035919">
    <property type="entry name" value="EAL_sf"/>
</dbReference>
<dbReference type="Gene3D" id="3.30.450.20">
    <property type="entry name" value="PAS domain"/>
    <property type="match status" value="1"/>
</dbReference>
<dbReference type="InterPro" id="IPR001633">
    <property type="entry name" value="EAL_dom"/>
</dbReference>
<name>A0ABR8SBD8_9BURK</name>
<evidence type="ECO:0000259" key="1">
    <source>
        <dbReference type="PROSITE" id="PS50883"/>
    </source>
</evidence>
<dbReference type="CDD" id="cd01948">
    <property type="entry name" value="EAL"/>
    <property type="match status" value="1"/>
</dbReference>
<dbReference type="CDD" id="cd12914">
    <property type="entry name" value="PDC1_DGC_like"/>
    <property type="match status" value="1"/>
</dbReference>
<dbReference type="EMBL" id="JACSQK010000004">
    <property type="protein sequence ID" value="MBD7960763.1"/>
    <property type="molecule type" value="Genomic_DNA"/>
</dbReference>
<dbReference type="SMART" id="SM00052">
    <property type="entry name" value="EAL"/>
    <property type="match status" value="1"/>
</dbReference>
<dbReference type="Pfam" id="PF00563">
    <property type="entry name" value="EAL"/>
    <property type="match status" value="1"/>
</dbReference>
<dbReference type="RefSeq" id="WP_191723155.1">
    <property type="nucleotide sequence ID" value="NZ_JACSQK010000004.1"/>
</dbReference>
<organism evidence="3 4">
    <name type="scientific">Comamonas avium</name>
    <dbReference type="NCBI Taxonomy" id="2762231"/>
    <lineage>
        <taxon>Bacteria</taxon>
        <taxon>Pseudomonadati</taxon>
        <taxon>Pseudomonadota</taxon>
        <taxon>Betaproteobacteria</taxon>
        <taxon>Burkholderiales</taxon>
        <taxon>Comamonadaceae</taxon>
        <taxon>Comamonas</taxon>
    </lineage>
</organism>
<dbReference type="SUPFAM" id="SSF103190">
    <property type="entry name" value="Sensory domain-like"/>
    <property type="match status" value="1"/>
</dbReference>
<comment type="caution">
    <text evidence="3">The sequence shown here is derived from an EMBL/GenBank/DDBJ whole genome shotgun (WGS) entry which is preliminary data.</text>
</comment>
<feature type="domain" description="EAL" evidence="1">
    <location>
        <begin position="81"/>
        <end position="336"/>
    </location>
</feature>
<dbReference type="PANTHER" id="PTHR33121:SF70">
    <property type="entry name" value="SIGNALING PROTEIN YKOW"/>
    <property type="match status" value="1"/>
</dbReference>
<dbReference type="InterPro" id="IPR050706">
    <property type="entry name" value="Cyclic-di-GMP_PDE-like"/>
</dbReference>
<protein>
    <submittedName>
        <fullName evidence="3">EAL domain-containing protein</fullName>
    </submittedName>
</protein>
<evidence type="ECO:0000313" key="4">
    <source>
        <dbReference type="Proteomes" id="UP000634919"/>
    </source>
</evidence>
<accession>A0ABR8SBD8</accession>
<dbReference type="PANTHER" id="PTHR33121">
    <property type="entry name" value="CYCLIC DI-GMP PHOSPHODIESTERASE PDEF"/>
    <property type="match status" value="1"/>
</dbReference>
<dbReference type="PROSITE" id="PS50887">
    <property type="entry name" value="GGDEF"/>
    <property type="match status" value="1"/>
</dbReference>
<dbReference type="InterPro" id="IPR029151">
    <property type="entry name" value="Sensor-like_sf"/>
</dbReference>
<dbReference type="SMART" id="SM00267">
    <property type="entry name" value="GGDEF"/>
    <property type="match status" value="1"/>
</dbReference>
<keyword evidence="4" id="KW-1185">Reference proteome</keyword>